<dbReference type="SUPFAM" id="SSF103084">
    <property type="entry name" value="Holliday junction resolvase RusA"/>
    <property type="match status" value="1"/>
</dbReference>
<reference evidence="1 2" key="1">
    <citation type="submission" date="2015-03" db="EMBL/GenBank/DDBJ databases">
        <authorList>
            <person name="Murphy D."/>
        </authorList>
    </citation>
    <scope>NUCLEOTIDE SEQUENCE [LARGE SCALE GENOMIC DNA]</scope>
    <source>
        <strain evidence="1 2">PAP088</strain>
    </source>
</reference>
<dbReference type="Gene3D" id="3.30.1330.70">
    <property type="entry name" value="Holliday junction resolvase RusA"/>
    <property type="match status" value="1"/>
</dbReference>
<evidence type="ECO:0000313" key="2">
    <source>
        <dbReference type="Proteomes" id="UP000045782"/>
    </source>
</evidence>
<dbReference type="GO" id="GO:0006310">
    <property type="term" value="P:DNA recombination"/>
    <property type="evidence" value="ECO:0007669"/>
    <property type="project" value="InterPro"/>
</dbReference>
<evidence type="ECO:0000313" key="1">
    <source>
        <dbReference type="EMBL" id="CPV56476.1"/>
    </source>
</evidence>
<dbReference type="InterPro" id="IPR036614">
    <property type="entry name" value="RusA-like_sf"/>
</dbReference>
<dbReference type="Pfam" id="PF05866">
    <property type="entry name" value="RusA"/>
    <property type="match status" value="1"/>
</dbReference>
<proteinExistence type="predicted"/>
<dbReference type="GO" id="GO:0006281">
    <property type="term" value="P:DNA repair"/>
    <property type="evidence" value="ECO:0007669"/>
    <property type="project" value="InterPro"/>
</dbReference>
<dbReference type="AlphaFoldDB" id="A0A0U0ZMH4"/>
<sequence>MTTPTLPDTSEAVFFVPGKPAPQGSKRHVGRGILVESSKEVGPWRERVALVAHGAMAGRPIFDGPVSVTLQFVLPRPKSTPKSRTPAATKRPDLDKLERAILDALTDVCFSDDSQVVSLSGYKRIAELGETAGVEIRVEGFGL</sequence>
<dbReference type="RefSeq" id="WP_016895649.1">
    <property type="nucleotide sequence ID" value="NZ_CSWP01000005.1"/>
</dbReference>
<accession>A0A0U0ZMH4</accession>
<dbReference type="Proteomes" id="UP000045782">
    <property type="component" value="Unassembled WGS sequence"/>
</dbReference>
<dbReference type="InterPro" id="IPR008822">
    <property type="entry name" value="Endonuclease_RusA-like"/>
</dbReference>
<dbReference type="EMBL" id="CSWP01000005">
    <property type="protein sequence ID" value="CPV56476.1"/>
    <property type="molecule type" value="Genomic_DNA"/>
</dbReference>
<organism evidence="1 2">
    <name type="scientific">Mycobacteroides abscessus</name>
    <dbReference type="NCBI Taxonomy" id="36809"/>
    <lineage>
        <taxon>Bacteria</taxon>
        <taxon>Bacillati</taxon>
        <taxon>Actinomycetota</taxon>
        <taxon>Actinomycetes</taxon>
        <taxon>Mycobacteriales</taxon>
        <taxon>Mycobacteriaceae</taxon>
        <taxon>Mycobacteroides</taxon>
    </lineage>
</organism>
<protein>
    <submittedName>
        <fullName evidence="1">Holliday junction resolvase</fullName>
    </submittedName>
</protein>
<name>A0A0U0ZMH4_9MYCO</name>
<gene>
    <name evidence="1" type="ORF">ERS075579_02803</name>
</gene>
<dbReference type="GO" id="GO:0000287">
    <property type="term" value="F:magnesium ion binding"/>
    <property type="evidence" value="ECO:0007669"/>
    <property type="project" value="InterPro"/>
</dbReference>